<gene>
    <name evidence="1" type="ORF">X474_24860</name>
</gene>
<evidence type="ECO:0008006" key="3">
    <source>
        <dbReference type="Google" id="ProtNLM"/>
    </source>
</evidence>
<keyword evidence="2" id="KW-1185">Reference proteome</keyword>
<dbReference type="EMBL" id="AZAC01000056">
    <property type="protein sequence ID" value="KIX11587.1"/>
    <property type="molecule type" value="Genomic_DNA"/>
</dbReference>
<name>A0A0D2G9Q8_9BACT</name>
<sequence>MTLFIYFKFIILFSGIKPSPLSSNPKIVWPEDNNFAFTIFDDTDHSTVENTKPIYDFLNSIGIKTTKSVWTTNHKDRDHRTGCSLQDKEYRIFIQELAEKGFEISLHLNAGLTSTRDETIKGLKFFREVVGYYPKSLANHDKNLEGIYWGEARFTGLNKFFTVL</sequence>
<dbReference type="OrthoDB" id="9794746at2"/>
<accession>A0A0D2G9Q8</accession>
<evidence type="ECO:0000313" key="2">
    <source>
        <dbReference type="Proteomes" id="UP000032233"/>
    </source>
</evidence>
<comment type="caution">
    <text evidence="1">The sequence shown here is derived from an EMBL/GenBank/DDBJ whole genome shotgun (WGS) entry which is preliminary data.</text>
</comment>
<dbReference type="Proteomes" id="UP000032233">
    <property type="component" value="Unassembled WGS sequence"/>
</dbReference>
<proteinExistence type="predicted"/>
<evidence type="ECO:0000313" key="1">
    <source>
        <dbReference type="EMBL" id="KIX11587.1"/>
    </source>
</evidence>
<reference evidence="1 2" key="1">
    <citation type="submission" date="2013-11" db="EMBL/GenBank/DDBJ databases">
        <title>Metagenomic analysis of a methanogenic consortium involved in long chain n-alkane degradation.</title>
        <authorList>
            <person name="Davidova I.A."/>
            <person name="Callaghan A.V."/>
            <person name="Wawrik B."/>
            <person name="Pruitt S."/>
            <person name="Marks C."/>
            <person name="Duncan K.E."/>
            <person name="Suflita J.M."/>
        </authorList>
    </citation>
    <scope>NUCLEOTIDE SEQUENCE [LARGE SCALE GENOMIC DNA]</scope>
    <source>
        <strain evidence="1 2">SPR</strain>
    </source>
</reference>
<organism evidence="1 2">
    <name type="scientific">Dethiosulfatarculus sandiegensis</name>
    <dbReference type="NCBI Taxonomy" id="1429043"/>
    <lineage>
        <taxon>Bacteria</taxon>
        <taxon>Pseudomonadati</taxon>
        <taxon>Thermodesulfobacteriota</taxon>
        <taxon>Desulfarculia</taxon>
        <taxon>Desulfarculales</taxon>
        <taxon>Desulfarculaceae</taxon>
        <taxon>Dethiosulfatarculus</taxon>
    </lineage>
</organism>
<dbReference type="SUPFAM" id="SSF88713">
    <property type="entry name" value="Glycoside hydrolase/deacetylase"/>
    <property type="match status" value="1"/>
</dbReference>
<dbReference type="InterPro" id="IPR011330">
    <property type="entry name" value="Glyco_hydro/deAcase_b/a-brl"/>
</dbReference>
<dbReference type="RefSeq" id="WP_044352100.1">
    <property type="nucleotide sequence ID" value="NZ_AZAC01000056.1"/>
</dbReference>
<dbReference type="GO" id="GO:0005975">
    <property type="term" value="P:carbohydrate metabolic process"/>
    <property type="evidence" value="ECO:0007669"/>
    <property type="project" value="InterPro"/>
</dbReference>
<dbReference type="AlphaFoldDB" id="A0A0D2G9Q8"/>
<dbReference type="PATRIC" id="fig|1429043.3.peg.5259"/>
<dbReference type="InParanoid" id="A0A0D2G9Q8"/>
<protein>
    <recommendedName>
        <fullName evidence="3">NodB homology domain-containing protein</fullName>
    </recommendedName>
</protein>